<keyword evidence="4 6" id="KW-0233">DNA recombination</keyword>
<dbReference type="EMBL" id="UAUU01000002">
    <property type="protein sequence ID" value="SPZ84258.1"/>
    <property type="molecule type" value="Genomic_DNA"/>
</dbReference>
<keyword evidence="3 6" id="KW-0238">DNA-binding</keyword>
<dbReference type="Gene3D" id="2.40.50.140">
    <property type="entry name" value="Nucleic acid-binding proteins"/>
    <property type="match status" value="1"/>
</dbReference>
<dbReference type="InterPro" id="IPR000085">
    <property type="entry name" value="RuvA"/>
</dbReference>
<dbReference type="GO" id="GO:0009378">
    <property type="term" value="F:four-way junction helicase activity"/>
    <property type="evidence" value="ECO:0007669"/>
    <property type="project" value="InterPro"/>
</dbReference>
<keyword evidence="5 6" id="KW-0234">DNA repair</keyword>
<dbReference type="InterPro" id="IPR013849">
    <property type="entry name" value="DNA_helicase_Holl-junc_RuvA_I"/>
</dbReference>
<accession>A0A2X2IQH6</accession>
<dbReference type="InterPro" id="IPR011114">
    <property type="entry name" value="RuvA_C"/>
</dbReference>
<evidence type="ECO:0000256" key="1">
    <source>
        <dbReference type="ARBA" id="ARBA00022490"/>
    </source>
</evidence>
<keyword evidence="8" id="KW-0378">Hydrolase</keyword>
<dbReference type="SUPFAM" id="SSF46929">
    <property type="entry name" value="DNA helicase RuvA subunit, C-terminal domain"/>
    <property type="match status" value="1"/>
</dbReference>
<proteinExistence type="inferred from homology"/>
<dbReference type="InterPro" id="IPR010994">
    <property type="entry name" value="RuvA_2-like"/>
</dbReference>
<keyword evidence="8" id="KW-0067">ATP-binding</keyword>
<dbReference type="GO" id="GO:0005737">
    <property type="term" value="C:cytoplasm"/>
    <property type="evidence" value="ECO:0007669"/>
    <property type="project" value="UniProtKB-SubCell"/>
</dbReference>
<evidence type="ECO:0000256" key="2">
    <source>
        <dbReference type="ARBA" id="ARBA00022763"/>
    </source>
</evidence>
<dbReference type="InterPro" id="IPR036267">
    <property type="entry name" value="RuvA_C_sf"/>
</dbReference>
<comment type="domain">
    <text evidence="6">Has three domains with a flexible linker between the domains II and III and assumes an 'L' shape. Domain III is highly mobile and contacts RuvB.</text>
</comment>
<dbReference type="GO" id="GO:0006281">
    <property type="term" value="P:DNA repair"/>
    <property type="evidence" value="ECO:0007669"/>
    <property type="project" value="UniProtKB-UniRule"/>
</dbReference>
<dbReference type="GO" id="GO:0016787">
    <property type="term" value="F:hydrolase activity"/>
    <property type="evidence" value="ECO:0007669"/>
    <property type="project" value="UniProtKB-KW"/>
</dbReference>
<comment type="subunit">
    <text evidence="6">Homotetramer. Forms an RuvA(8)-RuvB(12)-Holliday junction (HJ) complex. HJ DNA is sandwiched between 2 RuvA tetramers; dsDNA enters through RuvA and exits via RuvB. An RuvB hexamer assembles on each DNA strand where it exits the tetramer. Each RuvB hexamer is contacted by two RuvA subunits (via domain III) on 2 adjacent RuvB subunits; this complex drives branch migration. In the full resolvosome a probable DNA-RuvA(4)-RuvB(12)-RuvC(2) complex forms which resolves the HJ.</text>
</comment>
<dbReference type="AlphaFoldDB" id="A0A2X2IQH6"/>
<dbReference type="Pfam" id="PF14520">
    <property type="entry name" value="HHH_5"/>
    <property type="match status" value="1"/>
</dbReference>
<comment type="subcellular location">
    <subcellularLocation>
        <location evidence="6">Cytoplasm</location>
    </subcellularLocation>
</comment>
<evidence type="ECO:0000256" key="6">
    <source>
        <dbReference type="HAMAP-Rule" id="MF_00031"/>
    </source>
</evidence>
<dbReference type="InterPro" id="IPR012340">
    <property type="entry name" value="NA-bd_OB-fold"/>
</dbReference>
<organism evidence="8 9">
    <name type="scientific">Sphingobacterium multivorum</name>
    <dbReference type="NCBI Taxonomy" id="28454"/>
    <lineage>
        <taxon>Bacteria</taxon>
        <taxon>Pseudomonadati</taxon>
        <taxon>Bacteroidota</taxon>
        <taxon>Sphingobacteriia</taxon>
        <taxon>Sphingobacteriales</taxon>
        <taxon>Sphingobacteriaceae</taxon>
        <taxon>Sphingobacterium</taxon>
    </lineage>
</organism>
<feature type="domain" description="Helix-hairpin-helix DNA-binding motif class 1" evidence="7">
    <location>
        <begin position="107"/>
        <end position="126"/>
    </location>
</feature>
<comment type="function">
    <text evidence="6">The RuvA-RuvB-RuvC complex processes Holliday junction (HJ) DNA during genetic recombination and DNA repair, while the RuvA-RuvB complex plays an important role in the rescue of blocked DNA replication forks via replication fork reversal (RFR). RuvA specifically binds to HJ cruciform DNA, conferring on it an open structure. The RuvB hexamer acts as an ATP-dependent pump, pulling dsDNA into and through the RuvAB complex. HJ branch migration allows RuvC to scan DNA until it finds its consensus sequence, where it cleaves and resolves the cruciform DNA.</text>
</comment>
<protein>
    <recommendedName>
        <fullName evidence="6">Holliday junction branch migration complex subunit RuvA</fullName>
    </recommendedName>
</protein>
<keyword evidence="8" id="KW-0347">Helicase</keyword>
<feature type="domain" description="Helix-hairpin-helix DNA-binding motif class 1" evidence="7">
    <location>
        <begin position="72"/>
        <end position="91"/>
    </location>
</feature>
<keyword evidence="2 6" id="KW-0227">DNA damage</keyword>
<keyword evidence="1 6" id="KW-0963">Cytoplasm</keyword>
<dbReference type="Pfam" id="PF07499">
    <property type="entry name" value="RuvA_C"/>
    <property type="match status" value="1"/>
</dbReference>
<keyword evidence="8" id="KW-0547">Nucleotide-binding</keyword>
<dbReference type="Gene3D" id="1.10.150.20">
    <property type="entry name" value="5' to 3' exonuclease, C-terminal subdomain"/>
    <property type="match status" value="1"/>
</dbReference>
<evidence type="ECO:0000256" key="3">
    <source>
        <dbReference type="ARBA" id="ARBA00023125"/>
    </source>
</evidence>
<dbReference type="GO" id="GO:0048476">
    <property type="term" value="C:Holliday junction resolvase complex"/>
    <property type="evidence" value="ECO:0007669"/>
    <property type="project" value="UniProtKB-UniRule"/>
</dbReference>
<sequence length="193" mass="21320">MYEYFIGKLAYKAPTHVVIDVSGIGYYVHISLYTFSQIKDQENCKLFISLQVREDSHTLYGFATEGEKKLFENLISVSGIGPNTGRMILSSNTPDEIQSAIVNGQVALIQKIKGIGPKTAQRLILELQDKLKKQGFEALASPIQSQSVPDEALSALVMLGFNKVAAEKVLNTILKTESNLSVEDMIKLALKRL</sequence>
<dbReference type="GO" id="GO:0000400">
    <property type="term" value="F:four-way junction DNA binding"/>
    <property type="evidence" value="ECO:0007669"/>
    <property type="project" value="UniProtKB-UniRule"/>
</dbReference>
<dbReference type="Pfam" id="PF01330">
    <property type="entry name" value="RuvA_N"/>
    <property type="match status" value="1"/>
</dbReference>
<name>A0A2X2IQH6_SPHMU</name>
<dbReference type="SMART" id="SM00278">
    <property type="entry name" value="HhH1"/>
    <property type="match status" value="2"/>
</dbReference>
<dbReference type="InterPro" id="IPR003583">
    <property type="entry name" value="Hlx-hairpin-Hlx_DNA-bd_motif"/>
</dbReference>
<dbReference type="SUPFAM" id="SSF50249">
    <property type="entry name" value="Nucleic acid-binding proteins"/>
    <property type="match status" value="1"/>
</dbReference>
<feature type="region of interest" description="Domain III" evidence="6">
    <location>
        <begin position="150"/>
        <end position="193"/>
    </location>
</feature>
<evidence type="ECO:0000313" key="8">
    <source>
        <dbReference type="EMBL" id="SPZ84258.1"/>
    </source>
</evidence>
<gene>
    <name evidence="6 8" type="primary">ruvA</name>
    <name evidence="8" type="ORF">NCTC11343_00789</name>
</gene>
<evidence type="ECO:0000256" key="4">
    <source>
        <dbReference type="ARBA" id="ARBA00023172"/>
    </source>
</evidence>
<evidence type="ECO:0000259" key="7">
    <source>
        <dbReference type="SMART" id="SM00278"/>
    </source>
</evidence>
<dbReference type="CDD" id="cd14332">
    <property type="entry name" value="UBA_RuvA_C"/>
    <property type="match status" value="1"/>
</dbReference>
<comment type="caution">
    <text evidence="6">Lacks conserved residue(s) required for the propagation of feature annotation.</text>
</comment>
<dbReference type="RefSeq" id="WP_112373856.1">
    <property type="nucleotide sequence ID" value="NZ_CP069793.1"/>
</dbReference>
<reference evidence="8 9" key="1">
    <citation type="submission" date="2018-06" db="EMBL/GenBank/DDBJ databases">
        <authorList>
            <consortium name="Pathogen Informatics"/>
            <person name="Doyle S."/>
        </authorList>
    </citation>
    <scope>NUCLEOTIDE SEQUENCE [LARGE SCALE GENOMIC DNA]</scope>
    <source>
        <strain evidence="8 9">NCTC11343</strain>
    </source>
</reference>
<dbReference type="Proteomes" id="UP000251241">
    <property type="component" value="Unassembled WGS sequence"/>
</dbReference>
<dbReference type="HAMAP" id="MF_00031">
    <property type="entry name" value="DNA_HJ_migration_RuvA"/>
    <property type="match status" value="1"/>
</dbReference>
<dbReference type="GO" id="GO:0005524">
    <property type="term" value="F:ATP binding"/>
    <property type="evidence" value="ECO:0007669"/>
    <property type="project" value="InterPro"/>
</dbReference>
<comment type="similarity">
    <text evidence="6">Belongs to the RuvA family.</text>
</comment>
<evidence type="ECO:0000313" key="9">
    <source>
        <dbReference type="Proteomes" id="UP000251241"/>
    </source>
</evidence>
<dbReference type="GO" id="GO:0009379">
    <property type="term" value="C:Holliday junction helicase complex"/>
    <property type="evidence" value="ECO:0007669"/>
    <property type="project" value="InterPro"/>
</dbReference>
<dbReference type="SUPFAM" id="SSF47781">
    <property type="entry name" value="RuvA domain 2-like"/>
    <property type="match status" value="1"/>
</dbReference>
<dbReference type="NCBIfam" id="TIGR00084">
    <property type="entry name" value="ruvA"/>
    <property type="match status" value="1"/>
</dbReference>
<dbReference type="GO" id="GO:0006310">
    <property type="term" value="P:DNA recombination"/>
    <property type="evidence" value="ECO:0007669"/>
    <property type="project" value="UniProtKB-UniRule"/>
</dbReference>
<dbReference type="Gene3D" id="1.10.8.10">
    <property type="entry name" value="DNA helicase RuvA subunit, C-terminal domain"/>
    <property type="match status" value="1"/>
</dbReference>
<evidence type="ECO:0000256" key="5">
    <source>
        <dbReference type="ARBA" id="ARBA00023204"/>
    </source>
</evidence>
<dbReference type="GeneID" id="97178785"/>